<dbReference type="EMBL" id="JAVRER010000001">
    <property type="protein sequence ID" value="MDT0413948.1"/>
    <property type="molecule type" value="Genomic_DNA"/>
</dbReference>
<dbReference type="EMBL" id="JAVRET010000003">
    <property type="protein sequence ID" value="MDT0407918.1"/>
    <property type="molecule type" value="Genomic_DNA"/>
</dbReference>
<dbReference type="Proteomes" id="UP001183607">
    <property type="component" value="Unassembled WGS sequence"/>
</dbReference>
<accession>A0ABD5DZ12</accession>
<reference evidence="3 4" key="1">
    <citation type="submission" date="2023-07" db="EMBL/GenBank/DDBJ databases">
        <title>30 novel species of actinomycetes from the DSMZ collection.</title>
        <authorList>
            <person name="Nouioui I."/>
        </authorList>
    </citation>
    <scope>NUCLEOTIDE SEQUENCE [LARGE SCALE GENOMIC DNA]</scope>
    <source>
        <strain evidence="4">DSM 41979</strain>
        <strain evidence="3">DSM 41982</strain>
    </source>
</reference>
<evidence type="ECO:0000313" key="2">
    <source>
        <dbReference type="EMBL" id="MDT0413948.1"/>
    </source>
</evidence>
<evidence type="ECO:0000313" key="4">
    <source>
        <dbReference type="Proteomes" id="UP001183610"/>
    </source>
</evidence>
<evidence type="ECO:0000313" key="3">
    <source>
        <dbReference type="Proteomes" id="UP001183607"/>
    </source>
</evidence>
<dbReference type="RefSeq" id="WP_010275747.1">
    <property type="nucleotide sequence ID" value="NZ_JAVRER010000001.1"/>
</dbReference>
<dbReference type="AlphaFoldDB" id="A0ABD5DZ12"/>
<keyword evidence="4" id="KW-1185">Reference proteome</keyword>
<proteinExistence type="predicted"/>
<reference evidence="2" key="2">
    <citation type="submission" date="2024-03" db="EMBL/GenBank/DDBJ databases">
        <title>30 novel species of actinomycetes from the DSMZ collection.</title>
        <authorList>
            <person name="Nouioui I."/>
        </authorList>
    </citation>
    <scope>NUCLEOTIDE SEQUENCE</scope>
    <source>
        <strain evidence="1">DSM 41979</strain>
        <strain evidence="2">DSM 41982</strain>
    </source>
</reference>
<name>A0ABD5DZ12_9ACTN</name>
<protein>
    <submittedName>
        <fullName evidence="2">Uncharacterized protein</fullName>
    </submittedName>
</protein>
<dbReference type="Proteomes" id="UP001183610">
    <property type="component" value="Unassembled WGS sequence"/>
</dbReference>
<sequence length="89" mass="9692">MSLRFIGIDPNTGSGESPTVWVDEEHEELIFQGWLPSPELEAECAATEVPGHAKGIPAGEGVVRVPFRMVDMVREACDAAERADVRRTA</sequence>
<comment type="caution">
    <text evidence="2">The sequence shown here is derived from an EMBL/GenBank/DDBJ whole genome shotgun (WGS) entry which is preliminary data.</text>
</comment>
<evidence type="ECO:0000313" key="1">
    <source>
        <dbReference type="EMBL" id="MDT0407918.1"/>
    </source>
</evidence>
<gene>
    <name evidence="2" type="ORF">RM574_00440</name>
    <name evidence="1" type="ORF">RM698_02500</name>
</gene>
<organism evidence="2 3">
    <name type="scientific">Streptomyces evansiae</name>
    <dbReference type="NCBI Taxonomy" id="3075535"/>
    <lineage>
        <taxon>Bacteria</taxon>
        <taxon>Bacillati</taxon>
        <taxon>Actinomycetota</taxon>
        <taxon>Actinomycetes</taxon>
        <taxon>Kitasatosporales</taxon>
        <taxon>Streptomycetaceae</taxon>
        <taxon>Streptomyces</taxon>
    </lineage>
</organism>